<proteinExistence type="predicted"/>
<protein>
    <submittedName>
        <fullName evidence="4">Transposase domain (DUF772)/Transposase DDE domain</fullName>
    </submittedName>
</protein>
<accession>A0A072P430</accession>
<organism evidence="4 5">
    <name type="scientific">Schinkia azotoformans MEV2011</name>
    <dbReference type="NCBI Taxonomy" id="1348973"/>
    <lineage>
        <taxon>Bacteria</taxon>
        <taxon>Bacillati</taxon>
        <taxon>Bacillota</taxon>
        <taxon>Bacilli</taxon>
        <taxon>Bacillales</taxon>
        <taxon>Bacillaceae</taxon>
        <taxon>Calidifontibacillus/Schinkia group</taxon>
        <taxon>Schinkia</taxon>
    </lineage>
</organism>
<dbReference type="Pfam" id="PF05598">
    <property type="entry name" value="DUF772"/>
    <property type="match status" value="1"/>
</dbReference>
<reference evidence="4 5" key="1">
    <citation type="submission" date="2014-04" db="EMBL/GenBank/DDBJ databases">
        <title>Draft genome sequence of Bacillus azotoformans MEV2011, a (co-) denitrifying strain unable to grow in the presence of oxygen.</title>
        <authorList>
            <person name="Nielsen M."/>
            <person name="Schreiber L."/>
            <person name="Finster K."/>
            <person name="Schramm A."/>
        </authorList>
    </citation>
    <scope>NUCLEOTIDE SEQUENCE [LARGE SCALE GENOMIC DNA]</scope>
    <source>
        <strain evidence="4 5">MEV2011</strain>
    </source>
</reference>
<name>A0A072P430_SCHAZ</name>
<dbReference type="Pfam" id="PF13751">
    <property type="entry name" value="DDE_Tnp_1_6"/>
    <property type="match status" value="1"/>
</dbReference>
<dbReference type="EMBL" id="JJRY01000001">
    <property type="protein sequence ID" value="KEF40225.1"/>
    <property type="molecule type" value="Genomic_DNA"/>
</dbReference>
<dbReference type="Proteomes" id="UP000027936">
    <property type="component" value="Unassembled WGS sequence"/>
</dbReference>
<feature type="compositionally biased region" description="Basic and acidic residues" evidence="1">
    <location>
        <begin position="282"/>
        <end position="293"/>
    </location>
</feature>
<evidence type="ECO:0000313" key="5">
    <source>
        <dbReference type="Proteomes" id="UP000027936"/>
    </source>
</evidence>
<dbReference type="OrthoDB" id="9789070at2"/>
<dbReference type="AlphaFoldDB" id="A0A072P430"/>
<comment type="caution">
    <text evidence="4">The sequence shown here is derived from an EMBL/GenBank/DDBJ whole genome shotgun (WGS) entry which is preliminary data.</text>
</comment>
<evidence type="ECO:0000259" key="2">
    <source>
        <dbReference type="Pfam" id="PF05598"/>
    </source>
</evidence>
<gene>
    <name evidence="4" type="ORF">M670_00245</name>
</gene>
<feature type="domain" description="Transposase InsH N-terminal" evidence="2">
    <location>
        <begin position="22"/>
        <end position="111"/>
    </location>
</feature>
<evidence type="ECO:0000259" key="3">
    <source>
        <dbReference type="Pfam" id="PF13751"/>
    </source>
</evidence>
<dbReference type="RefSeq" id="WP_035192589.1">
    <property type="nucleotide sequence ID" value="NZ_JJRY01000001.1"/>
</dbReference>
<dbReference type="PATRIC" id="fig|1348973.3.peg.236"/>
<sequence>MVHIQYKTFGQLTLSDYEVFSSVPPHPFWSRVEQVVDFSFADKLCAPLYSHNGQRPYAPSLKLKIHFAQRYHNYSDREMEEAILYHLHLKRFLGVPVAFNGFDHSTLGLDRNRMGSDLFDACHHHILSQAMAKGLWGKENDRWLIDSFHTYANIAKVGAYRLIQQGILQIIQHIKRTYPKLYTFLLQDCDLKGFLKRLSDRTPEKDRLVLFSRLVVEAYSLLHWLESERVQPLFWTWEKAKPQLRCLELQAILYQILQENTKPVGPNKPEGAKQEPIQYQELSKKEKPQDRIRSAYDPEIRSGYKSKSLKFTGDKIQVLESREHGLILNTEPIPGNEWDGDRLVPMVKEVIDRHGIVPKQLIGDTAYGTGENRQKITEMQILLAAPIQKNSNSTGLLEHDWFVYDAKLDEVTCPQGYSTSKKVRNNPNQGYQFKFEPQTCQACPQFEQCITNKKGRTVFISDFYEIMEQGKSYNQTEAGKSALKARYDVERTNNELANHHGLRTPRTSGRESLRITSKLTAMVINMKIMVKKLAEPIKPFYRYKKYENRVKAPVCPN</sequence>
<dbReference type="InterPro" id="IPR008490">
    <property type="entry name" value="Transposase_InsH_N"/>
</dbReference>
<evidence type="ECO:0000313" key="4">
    <source>
        <dbReference type="EMBL" id="KEF40225.1"/>
    </source>
</evidence>
<dbReference type="InterPro" id="IPR025668">
    <property type="entry name" value="Tnp_DDE_dom"/>
</dbReference>
<dbReference type="PANTHER" id="PTHR33408">
    <property type="entry name" value="TRANSPOSASE"/>
    <property type="match status" value="1"/>
</dbReference>
<feature type="region of interest" description="Disordered" evidence="1">
    <location>
        <begin position="263"/>
        <end position="293"/>
    </location>
</feature>
<feature type="domain" description="Transposase DDE" evidence="3">
    <location>
        <begin position="412"/>
        <end position="529"/>
    </location>
</feature>
<dbReference type="PANTHER" id="PTHR33408:SF2">
    <property type="entry name" value="TRANSPOSASE DDE DOMAIN-CONTAINING PROTEIN"/>
    <property type="match status" value="1"/>
</dbReference>
<evidence type="ECO:0000256" key="1">
    <source>
        <dbReference type="SAM" id="MobiDB-lite"/>
    </source>
</evidence>